<organism evidence="1 2">
    <name type="scientific">Vibrio tritonius</name>
    <dbReference type="NCBI Taxonomy" id="1435069"/>
    <lineage>
        <taxon>Bacteria</taxon>
        <taxon>Pseudomonadati</taxon>
        <taxon>Pseudomonadota</taxon>
        <taxon>Gammaproteobacteria</taxon>
        <taxon>Vibrionales</taxon>
        <taxon>Vibrionaceae</taxon>
        <taxon>Vibrio</taxon>
    </lineage>
</organism>
<dbReference type="EMBL" id="JAIWIU010000117">
    <property type="protein sequence ID" value="MCA2017689.1"/>
    <property type="molecule type" value="Genomic_DNA"/>
</dbReference>
<reference evidence="2" key="1">
    <citation type="submission" date="2023-07" db="EMBL/GenBank/DDBJ databases">
        <title>Molecular identification of indigenous halophilic bacteria isolated from red sea cost, biodegradation of synthetic dyes and assessment of degraded metabolite toxicity.</title>
        <authorList>
            <person name="Chaieb K."/>
            <person name="Altayb H.N."/>
        </authorList>
    </citation>
    <scope>NUCLEOTIDE SEQUENCE [LARGE SCALE GENOMIC DNA]</scope>
    <source>
        <strain evidence="2">K20</strain>
    </source>
</reference>
<dbReference type="RefSeq" id="WP_225251347.1">
    <property type="nucleotide sequence ID" value="NZ_JAIWIU010000117.1"/>
</dbReference>
<sequence length="218" mass="24288">MVLIKQNKTLVSEEIELEDVQLAPLTSVANIQPQLKNGTEEEKIAALHDLDLFDSQAILPLLDDIITLIENEESNYLGEVAFSSLRSHLCDEVVQKLTGFLASESPFIRNQAIELLQNAPELLAPYMNDLIHNSNPDVRIFAVDILGLLPHDGVPNWLREILRKETHVNVIGAAIDRITQLADPSLLEDVKQAQQRFSAVAYIQFACKVAIDRLTSEG</sequence>
<evidence type="ECO:0000313" key="2">
    <source>
        <dbReference type="Proteomes" id="UP001199044"/>
    </source>
</evidence>
<dbReference type="SUPFAM" id="SSF48371">
    <property type="entry name" value="ARM repeat"/>
    <property type="match status" value="1"/>
</dbReference>
<comment type="caution">
    <text evidence="1">The sequence shown here is derived from an EMBL/GenBank/DDBJ whole genome shotgun (WGS) entry which is preliminary data.</text>
</comment>
<dbReference type="Gene3D" id="1.25.10.10">
    <property type="entry name" value="Leucine-rich Repeat Variant"/>
    <property type="match status" value="1"/>
</dbReference>
<dbReference type="InterPro" id="IPR016024">
    <property type="entry name" value="ARM-type_fold"/>
</dbReference>
<dbReference type="InterPro" id="IPR011989">
    <property type="entry name" value="ARM-like"/>
</dbReference>
<evidence type="ECO:0000313" key="1">
    <source>
        <dbReference type="EMBL" id="MCA2017689.1"/>
    </source>
</evidence>
<dbReference type="Proteomes" id="UP001199044">
    <property type="component" value="Unassembled WGS sequence"/>
</dbReference>
<name>A0ABS7YTE9_9VIBR</name>
<protein>
    <submittedName>
        <fullName evidence="1">HEAT repeat domain-containing protein</fullName>
    </submittedName>
</protein>
<keyword evidence="2" id="KW-1185">Reference proteome</keyword>
<proteinExistence type="predicted"/>
<accession>A0ABS7YTE9</accession>
<gene>
    <name evidence="1" type="ORF">LDJ79_16310</name>
</gene>